<name>A0ABQ5K433_9EUKA</name>
<comment type="similarity">
    <text evidence="2">Belongs to the YIP1 family.</text>
</comment>
<evidence type="ECO:0000256" key="2">
    <source>
        <dbReference type="ARBA" id="ARBA00010596"/>
    </source>
</evidence>
<sequence>MGDFLGDDDEDFFFEDDAPLPPPKEKTPPPPPIDAQEDKRRLDTFFDEGPSGVSPGSQSTPSHPSAQPTVTPSDVFIEDTAPPSIPPKEESTEEEERPAIPSQAPPPPPPSQPTPSSQLPPQTGTQKPVPSSQVRFDDAPKKGKDGKPPFFSWANWQRFFDVTSKEFFKRCGAVLFPFNDNFAESAAEKADSWGPFWIGATCKPVPSSQVRFDDAPKKGKDGKPPFFSWANWQRFFDVTSKEFFKRCGAVLFPFNDNFAESAAEKADSWGPFWIGATCVILVLIVGFVDAAIEGGDPTKDTYTRFYVGAAMVFAYILVGPLIAFLMSLIFSAEISMHYLLCTYGYCMVPFLAVLPLHILPWVWFQWFIWCLGIVWSGFFIVKNIYKYFQKVLDNKMFIIVLVILCVIHVALFLTFKFVVLNVKVKST</sequence>
<dbReference type="PANTHER" id="PTHR12822:SF2">
    <property type="entry name" value="PROTEIN YIPF"/>
    <property type="match status" value="1"/>
</dbReference>
<evidence type="ECO:0000256" key="3">
    <source>
        <dbReference type="ARBA" id="ARBA00022692"/>
    </source>
</evidence>
<feature type="compositionally biased region" description="Polar residues" evidence="6">
    <location>
        <begin position="124"/>
        <end position="134"/>
    </location>
</feature>
<keyword evidence="10" id="KW-1185">Reference proteome</keyword>
<feature type="compositionally biased region" description="Basic and acidic residues" evidence="6">
    <location>
        <begin position="135"/>
        <end position="147"/>
    </location>
</feature>
<feature type="region of interest" description="Disordered" evidence="6">
    <location>
        <begin position="1"/>
        <end position="148"/>
    </location>
</feature>
<reference evidence="9" key="1">
    <citation type="submission" date="2022-03" db="EMBL/GenBank/DDBJ databases">
        <title>Draft genome sequence of Aduncisulcus paluster, a free-living microaerophilic Fornicata.</title>
        <authorList>
            <person name="Yuyama I."/>
            <person name="Kume K."/>
            <person name="Tamura T."/>
            <person name="Inagaki Y."/>
            <person name="Hashimoto T."/>
        </authorList>
    </citation>
    <scope>NUCLEOTIDE SEQUENCE</scope>
    <source>
        <strain evidence="9">NY0171</strain>
    </source>
</reference>
<dbReference type="Pfam" id="PF04893">
    <property type="entry name" value="Yip1"/>
    <property type="match status" value="1"/>
</dbReference>
<organism evidence="9 10">
    <name type="scientific">Aduncisulcus paluster</name>
    <dbReference type="NCBI Taxonomy" id="2918883"/>
    <lineage>
        <taxon>Eukaryota</taxon>
        <taxon>Metamonada</taxon>
        <taxon>Carpediemonas-like organisms</taxon>
        <taxon>Aduncisulcus</taxon>
    </lineage>
</organism>
<evidence type="ECO:0000256" key="6">
    <source>
        <dbReference type="SAM" id="MobiDB-lite"/>
    </source>
</evidence>
<evidence type="ECO:0000256" key="4">
    <source>
        <dbReference type="ARBA" id="ARBA00022989"/>
    </source>
</evidence>
<feature type="transmembrane region" description="Helical" evidence="7">
    <location>
        <begin position="338"/>
        <end position="358"/>
    </location>
</feature>
<evidence type="ECO:0000256" key="5">
    <source>
        <dbReference type="ARBA" id="ARBA00023136"/>
    </source>
</evidence>
<accession>A0ABQ5K433</accession>
<evidence type="ECO:0000256" key="7">
    <source>
        <dbReference type="SAM" id="Phobius"/>
    </source>
</evidence>
<dbReference type="InterPro" id="IPR039765">
    <property type="entry name" value="Yip5/YIPF1/YIPF2"/>
</dbReference>
<comment type="subcellular location">
    <subcellularLocation>
        <location evidence="1">Membrane</location>
        <topology evidence="1">Multi-pass membrane protein</topology>
    </subcellularLocation>
</comment>
<dbReference type="PANTHER" id="PTHR12822">
    <property type="entry name" value="PROTEIN YIPF"/>
    <property type="match status" value="1"/>
</dbReference>
<feature type="transmembrane region" description="Helical" evidence="7">
    <location>
        <begin position="272"/>
        <end position="292"/>
    </location>
</feature>
<feature type="compositionally biased region" description="Pro residues" evidence="6">
    <location>
        <begin position="103"/>
        <end position="113"/>
    </location>
</feature>
<feature type="transmembrane region" description="Helical" evidence="7">
    <location>
        <begin position="304"/>
        <end position="326"/>
    </location>
</feature>
<dbReference type="Proteomes" id="UP001057375">
    <property type="component" value="Unassembled WGS sequence"/>
</dbReference>
<evidence type="ECO:0000313" key="9">
    <source>
        <dbReference type="EMBL" id="GKT27316.1"/>
    </source>
</evidence>
<keyword evidence="4 7" id="KW-1133">Transmembrane helix</keyword>
<keyword evidence="5 7" id="KW-0472">Membrane</keyword>
<keyword evidence="3 7" id="KW-0812">Transmembrane</keyword>
<gene>
    <name evidence="9" type="ORF">ADUPG1_013763</name>
</gene>
<feature type="compositionally biased region" description="Polar residues" evidence="6">
    <location>
        <begin position="54"/>
        <end position="72"/>
    </location>
</feature>
<feature type="compositionally biased region" description="Low complexity" evidence="6">
    <location>
        <begin position="114"/>
        <end position="123"/>
    </location>
</feature>
<dbReference type="EMBL" id="BQXS01012732">
    <property type="protein sequence ID" value="GKT27316.1"/>
    <property type="molecule type" value="Genomic_DNA"/>
</dbReference>
<evidence type="ECO:0000259" key="8">
    <source>
        <dbReference type="Pfam" id="PF04893"/>
    </source>
</evidence>
<feature type="transmembrane region" description="Helical" evidence="7">
    <location>
        <begin position="397"/>
        <end position="419"/>
    </location>
</feature>
<feature type="transmembrane region" description="Helical" evidence="7">
    <location>
        <begin position="364"/>
        <end position="385"/>
    </location>
</feature>
<proteinExistence type="inferred from homology"/>
<evidence type="ECO:0000256" key="1">
    <source>
        <dbReference type="ARBA" id="ARBA00004141"/>
    </source>
</evidence>
<evidence type="ECO:0000313" key="10">
    <source>
        <dbReference type="Proteomes" id="UP001057375"/>
    </source>
</evidence>
<dbReference type="InterPro" id="IPR006977">
    <property type="entry name" value="Yip1_dom"/>
</dbReference>
<comment type="caution">
    <text evidence="9">The sequence shown here is derived from an EMBL/GenBank/DDBJ whole genome shotgun (WGS) entry which is preliminary data.</text>
</comment>
<feature type="domain" description="Yip1" evidence="8">
    <location>
        <begin position="251"/>
        <end position="412"/>
    </location>
</feature>
<feature type="compositionally biased region" description="Acidic residues" evidence="6">
    <location>
        <begin position="1"/>
        <end position="18"/>
    </location>
</feature>
<protein>
    <submittedName>
        <fullName evidence="9">Protein Yip5/YIPF1/YIPF2 like protein</fullName>
    </submittedName>
</protein>